<dbReference type="STRING" id="1206085.SAMN05443575_3066"/>
<accession>A0A1M5PFC5</accession>
<protein>
    <recommendedName>
        <fullName evidence="3">Alpha/beta hydrolase family protein</fullName>
    </recommendedName>
</protein>
<dbReference type="RefSeq" id="WP_073391296.1">
    <property type="nucleotide sequence ID" value="NZ_FQVU01000004.1"/>
</dbReference>
<name>A0A1M5PFC5_9ACTN</name>
<proteinExistence type="predicted"/>
<gene>
    <name evidence="1" type="ORF">SAMN05443575_3066</name>
</gene>
<evidence type="ECO:0000313" key="1">
    <source>
        <dbReference type="EMBL" id="SHH00441.1"/>
    </source>
</evidence>
<reference evidence="1 2" key="1">
    <citation type="submission" date="2016-11" db="EMBL/GenBank/DDBJ databases">
        <authorList>
            <person name="Jaros S."/>
            <person name="Januszkiewicz K."/>
            <person name="Wedrychowicz H."/>
        </authorList>
    </citation>
    <scope>NUCLEOTIDE SEQUENCE [LARGE SCALE GENOMIC DNA]</scope>
    <source>
        <strain evidence="1 2">DSM 45627</strain>
    </source>
</reference>
<keyword evidence="2" id="KW-1185">Reference proteome</keyword>
<dbReference type="EMBL" id="FQVU01000004">
    <property type="protein sequence ID" value="SHH00441.1"/>
    <property type="molecule type" value="Genomic_DNA"/>
</dbReference>
<organism evidence="1 2">
    <name type="scientific">Jatrophihabitans endophyticus</name>
    <dbReference type="NCBI Taxonomy" id="1206085"/>
    <lineage>
        <taxon>Bacteria</taxon>
        <taxon>Bacillati</taxon>
        <taxon>Actinomycetota</taxon>
        <taxon>Actinomycetes</taxon>
        <taxon>Jatrophihabitantales</taxon>
        <taxon>Jatrophihabitantaceae</taxon>
        <taxon>Jatrophihabitans</taxon>
    </lineage>
</organism>
<dbReference type="SUPFAM" id="SSF53474">
    <property type="entry name" value="alpha/beta-Hydrolases"/>
    <property type="match status" value="1"/>
</dbReference>
<dbReference type="Gene3D" id="3.40.50.1820">
    <property type="entry name" value="alpha/beta hydrolase"/>
    <property type="match status" value="1"/>
</dbReference>
<dbReference type="AlphaFoldDB" id="A0A1M5PFC5"/>
<evidence type="ECO:0008006" key="3">
    <source>
        <dbReference type="Google" id="ProtNLM"/>
    </source>
</evidence>
<dbReference type="Proteomes" id="UP000186132">
    <property type="component" value="Unassembled WGS sequence"/>
</dbReference>
<dbReference type="OrthoDB" id="8957634at2"/>
<sequence>MPVARVSPDVQIAYDTVGSPDDPAVLLVMGFGTQLIAWHDELCRLLVERGRYDGWLPTPHPPRCA</sequence>
<evidence type="ECO:0000313" key="2">
    <source>
        <dbReference type="Proteomes" id="UP000186132"/>
    </source>
</evidence>
<dbReference type="InterPro" id="IPR029058">
    <property type="entry name" value="AB_hydrolase_fold"/>
</dbReference>